<protein>
    <recommendedName>
        <fullName evidence="8">C2H2-type domain-containing protein</fullName>
    </recommendedName>
</protein>
<evidence type="ECO:0000313" key="10">
    <source>
        <dbReference type="Proteomes" id="UP000578531"/>
    </source>
</evidence>
<dbReference type="GeneID" id="59291848"/>
<dbReference type="Pfam" id="PF10341">
    <property type="entry name" value="TPP1"/>
    <property type="match status" value="1"/>
</dbReference>
<evidence type="ECO:0000256" key="3">
    <source>
        <dbReference type="ARBA" id="ARBA00022454"/>
    </source>
</evidence>
<dbReference type="GO" id="GO:0007004">
    <property type="term" value="P:telomere maintenance via telomerase"/>
    <property type="evidence" value="ECO:0007669"/>
    <property type="project" value="InterPro"/>
</dbReference>
<feature type="compositionally biased region" description="Polar residues" evidence="7">
    <location>
        <begin position="1796"/>
        <end position="1807"/>
    </location>
</feature>
<feature type="region of interest" description="Disordered" evidence="7">
    <location>
        <begin position="1302"/>
        <end position="1323"/>
    </location>
</feature>
<dbReference type="Gene3D" id="3.30.160.60">
    <property type="entry name" value="Classic Zinc Finger"/>
    <property type="match status" value="2"/>
</dbReference>
<proteinExistence type="predicted"/>
<feature type="region of interest" description="Disordered" evidence="7">
    <location>
        <begin position="173"/>
        <end position="256"/>
    </location>
</feature>
<dbReference type="GO" id="GO:0042162">
    <property type="term" value="F:telomeric DNA binding"/>
    <property type="evidence" value="ECO:0007669"/>
    <property type="project" value="InterPro"/>
</dbReference>
<comment type="caution">
    <text evidence="9">The sequence shown here is derived from an EMBL/GenBank/DDBJ whole genome shotgun (WGS) entry which is preliminary data.</text>
</comment>
<dbReference type="GO" id="GO:0008270">
    <property type="term" value="F:zinc ion binding"/>
    <property type="evidence" value="ECO:0007669"/>
    <property type="project" value="UniProtKB-KW"/>
</dbReference>
<organism evidence="9 10">
    <name type="scientific">Letharia columbiana</name>
    <dbReference type="NCBI Taxonomy" id="112416"/>
    <lineage>
        <taxon>Eukaryota</taxon>
        <taxon>Fungi</taxon>
        <taxon>Dikarya</taxon>
        <taxon>Ascomycota</taxon>
        <taxon>Pezizomycotina</taxon>
        <taxon>Lecanoromycetes</taxon>
        <taxon>OSLEUM clade</taxon>
        <taxon>Lecanoromycetidae</taxon>
        <taxon>Lecanorales</taxon>
        <taxon>Lecanorineae</taxon>
        <taxon>Parmeliaceae</taxon>
        <taxon>Letharia</taxon>
    </lineage>
</organism>
<feature type="compositionally biased region" description="Polar residues" evidence="7">
    <location>
        <begin position="1371"/>
        <end position="1388"/>
    </location>
</feature>
<keyword evidence="6" id="KW-0862">Zinc</keyword>
<name>A0A8H6FNA3_9LECA</name>
<gene>
    <name evidence="9" type="ORF">HO173_010201</name>
</gene>
<feature type="compositionally biased region" description="Low complexity" evidence="7">
    <location>
        <begin position="1079"/>
        <end position="1090"/>
    </location>
</feature>
<feature type="compositionally biased region" description="Basic and acidic residues" evidence="7">
    <location>
        <begin position="1308"/>
        <end position="1323"/>
    </location>
</feature>
<feature type="domain" description="C2H2-type" evidence="8">
    <location>
        <begin position="665"/>
        <end position="695"/>
    </location>
</feature>
<evidence type="ECO:0000256" key="1">
    <source>
        <dbReference type="ARBA" id="ARBA00004123"/>
    </source>
</evidence>
<feature type="region of interest" description="Disordered" evidence="7">
    <location>
        <begin position="1658"/>
        <end position="1812"/>
    </location>
</feature>
<dbReference type="GO" id="GO:0000781">
    <property type="term" value="C:chromosome, telomeric region"/>
    <property type="evidence" value="ECO:0007669"/>
    <property type="project" value="UniProtKB-SubCell"/>
</dbReference>
<evidence type="ECO:0000259" key="8">
    <source>
        <dbReference type="PROSITE" id="PS50157"/>
    </source>
</evidence>
<dbReference type="InterPro" id="IPR019437">
    <property type="entry name" value="TPP1/Est3"/>
</dbReference>
<feature type="region of interest" description="Disordered" evidence="7">
    <location>
        <begin position="1371"/>
        <end position="1390"/>
    </location>
</feature>
<feature type="region of interest" description="Disordered" evidence="7">
    <location>
        <begin position="885"/>
        <end position="908"/>
    </location>
</feature>
<feature type="compositionally biased region" description="Basic and acidic residues" evidence="7">
    <location>
        <begin position="353"/>
        <end position="373"/>
    </location>
</feature>
<comment type="subcellular location">
    <subcellularLocation>
        <location evidence="2">Chromosome</location>
        <location evidence="2">Telomere</location>
    </subcellularLocation>
    <subcellularLocation>
        <location evidence="1">Nucleus</location>
    </subcellularLocation>
</comment>
<evidence type="ECO:0000256" key="5">
    <source>
        <dbReference type="ARBA" id="ARBA00023242"/>
    </source>
</evidence>
<feature type="region of interest" description="Disordered" evidence="7">
    <location>
        <begin position="942"/>
        <end position="1013"/>
    </location>
</feature>
<evidence type="ECO:0000256" key="4">
    <source>
        <dbReference type="ARBA" id="ARBA00022895"/>
    </source>
</evidence>
<keyword evidence="5" id="KW-0539">Nucleus</keyword>
<keyword evidence="4" id="KW-0779">Telomere</keyword>
<feature type="region of interest" description="Disordered" evidence="7">
    <location>
        <begin position="323"/>
        <end position="376"/>
    </location>
</feature>
<dbReference type="PROSITE" id="PS00028">
    <property type="entry name" value="ZINC_FINGER_C2H2_1"/>
    <property type="match status" value="1"/>
</dbReference>
<dbReference type="RefSeq" id="XP_037161101.1">
    <property type="nucleotide sequence ID" value="XM_037312087.1"/>
</dbReference>
<keyword evidence="3" id="KW-0158">Chromosome</keyword>
<keyword evidence="6" id="KW-0863">Zinc-finger</keyword>
<evidence type="ECO:0000256" key="2">
    <source>
        <dbReference type="ARBA" id="ARBA00004574"/>
    </source>
</evidence>
<feature type="compositionally biased region" description="Basic and acidic residues" evidence="7">
    <location>
        <begin position="1957"/>
        <end position="1967"/>
    </location>
</feature>
<feature type="compositionally biased region" description="Low complexity" evidence="7">
    <location>
        <begin position="232"/>
        <end position="243"/>
    </location>
</feature>
<feature type="compositionally biased region" description="Basic and acidic residues" evidence="7">
    <location>
        <begin position="1786"/>
        <end position="1795"/>
    </location>
</feature>
<dbReference type="InterPro" id="IPR013087">
    <property type="entry name" value="Znf_C2H2_type"/>
</dbReference>
<feature type="domain" description="C2H2-type" evidence="8">
    <location>
        <begin position="631"/>
        <end position="655"/>
    </location>
</feature>
<evidence type="ECO:0000313" key="9">
    <source>
        <dbReference type="EMBL" id="KAF6231669.1"/>
    </source>
</evidence>
<feature type="region of interest" description="Disordered" evidence="7">
    <location>
        <begin position="494"/>
        <end position="623"/>
    </location>
</feature>
<dbReference type="Proteomes" id="UP000578531">
    <property type="component" value="Unassembled WGS sequence"/>
</dbReference>
<feature type="compositionally biased region" description="Polar residues" evidence="7">
    <location>
        <begin position="613"/>
        <end position="623"/>
    </location>
</feature>
<sequence>MDVLEPWLAATIEGELGEALRHKEEGANKHPSIGQPRGLSYDDGSNLRITSTKKGPVVQITKFLTFDEPIQVTLSDSVIRVNASITNQASQRYAKKNKRNLTEGTVGGLIQLHDFEIVATHLGPRDKRLTLYVKEFKSIGSDGSGNFGVAPQAIESREGTKELLNKLADLRRHGPDAHSHQSAAASPIRSQPCTQTSDAGENQGSQIGFATQAPRSNASVVSKPKPSDPTTGINIGSISSANSVKSLPPPTKRKYGSFLATSLSPRQVQATPQRPSVNSTKALLGLLQHHKRTLPVPEVIPQPTTVYSLGYTAASIGPAVVEEENTASRDTTLAPGDDDVTRAPIESQKRKRQSPDKTPRKKAADSHRVHGIDQDCGSLGVDCDLDTKAGSRAAVTEASINALHSRSASSSISKTADSYPNAPLDLSDRSISKLTTSVSGQNTGQNRIRSRDVKILKDQEALLNRADSWLPAEPGQREPTANIPISLLKKLNRKADLRAQRPTKIRNQENGSMTPSAVIDQTADSESDIPVSSGQWPLSPERDQLPPDSSFASAEYSDHSVQKTSSNPRSISSSRRQSHASSSSYSMPLGRPASISAERFSRGAGSPSMVSPGLSSPSVTSTSAGEEVHRFTCQAPGCDKSYKNSSGLKYHVDRHHPSTGSFENFRCPVEDCTKSYASPGSLKYHIERYHDGNPATPSNSGSATPTVPGESTPMFPGLKSWSERDGGSGQKVVGKWANNESDSVQISASMSPLLGQNSDLLLDAQPAPVQSAATNPAETHAAKETFSPLLPASPTPESDLEMTVPLALNEETHSIAGSAPMQHFPSTASQPPDPFTQVKRTPYVNGRAHNESLPGSRILSSPLKANFNPLMNGTINDDTEFVSASVTSGPETSTAEAHGENGSSNNVEDQSIAKVAARLAEENNSQEMTNGILEESNEMIAEVQQERRKAETAADKPDDASLIMTKSQSQSSRWNHPSVVSEANAEVQTVPEKSPTPEDNHIDPPPQLPTSDHATHVAPEMKRKVADSSFVSPNVAKRLKRFKVPSAFNFIERSEVPRDPSEGARQYRQDFLASRRSSESSTPTMSPTVSFITFPGPTSEDPLERSRPVRPEFLASRRSSETSTSTKSPNINLTALTGSIRADRRNAEVEKNVGNVTVQNQSIDTEIERQKKIEFEELSARSPMQEMKDAAPLPNGTTSMEPDGGGTKPGAQENPSFDPEADSLMSVAQNTDVEGPDAEQSLVMEASFYVSTDEAQRAQSVELDVSFQSPDQKTENDLANANDGADQNVESEIDLTVASHGQLVNTDEDARPVDSKSDTALKDLHPRADEIAEQGSNAPTPEVRLDQVAEHDTVTLESLYQQTSFRDNADTQVSGKTIPEPTSQQQPVTVDAGIPMPDEIATERASHQRFKEVDTNSPMHHVSVNHDITPLKFIAHTDEPMKQTTSLSIAVPVFAAESDRDIQPHLSPAAVEPVLPLSTPMSDLEVKSVEEHQSAIQLPIQITKQEYSAPHNIFDIFKATYPSYPGDINHFAAICRKISQLVKANRMEHQSLWDDFIVRHKLEYPQYLRRCAEEAEDAVPYEEFYQTEIEAPQYQNRVINRRSLDEALAIVARKPSADRVHVEPMKEDELRVELVEHIFTSKTDPAIEKMHYEYAPANDDGPLELVGTKSAPKPASSDETQRKSSESRVIIDLTADDPPDEQAKRTKQGEILPHSSVPHLVNGVSGAPRPLQYRRDSSGSLQQVPYTPPTTRGSYKPPLPQSIRSPLVPATTSTQSTTKSNRRSLLWKESDHDVHQSSPNATTTNSPERLPASKLREVHVGGFSNARLPLSAKPTPKDVKQNQGLLNTCHRVIQSNWGIRAYELLELECFRGQVFSETMIELLAEIASKVNVREARNRIKDAIDTRVRDNAWRGADHPSQDRKILRSDLEVVRGVVETSSMSTTSPFSPPHTNAAVEKQDEGTASKWWDDEGSPYRSFVRAYTSIRQGNGNSFAKANRAEPADAEKVYKAASSGVQPKKIDIMRWNL</sequence>
<feature type="compositionally biased region" description="Polar residues" evidence="7">
    <location>
        <begin position="1770"/>
        <end position="1779"/>
    </location>
</feature>
<feature type="compositionally biased region" description="Low complexity" evidence="7">
    <location>
        <begin position="565"/>
        <end position="586"/>
    </location>
</feature>
<evidence type="ECO:0000256" key="7">
    <source>
        <dbReference type="SAM" id="MobiDB-lite"/>
    </source>
</evidence>
<feature type="region of interest" description="Disordered" evidence="7">
    <location>
        <begin position="403"/>
        <end position="423"/>
    </location>
</feature>
<reference evidence="9 10" key="1">
    <citation type="journal article" date="2020" name="Genomics">
        <title>Complete, high-quality genomes from long-read metagenomic sequencing of two wolf lichen thalli reveals enigmatic genome architecture.</title>
        <authorList>
            <person name="McKenzie S.K."/>
            <person name="Walston R.F."/>
            <person name="Allen J.L."/>
        </authorList>
    </citation>
    <scope>NUCLEOTIDE SEQUENCE [LARGE SCALE GENOMIC DNA]</scope>
    <source>
        <strain evidence="9">WasteWater2</strain>
    </source>
</reference>
<keyword evidence="10" id="KW-1185">Reference proteome</keyword>
<evidence type="ECO:0000256" key="6">
    <source>
        <dbReference type="PROSITE-ProRule" id="PRU00042"/>
    </source>
</evidence>
<feature type="compositionally biased region" description="Low complexity" evidence="7">
    <location>
        <begin position="403"/>
        <end position="418"/>
    </location>
</feature>
<feature type="compositionally biased region" description="Polar residues" evidence="7">
    <location>
        <begin position="180"/>
        <end position="220"/>
    </location>
</feature>
<dbReference type="GO" id="GO:0005697">
    <property type="term" value="C:telomerase holoenzyme complex"/>
    <property type="evidence" value="ECO:0007669"/>
    <property type="project" value="InterPro"/>
</dbReference>
<dbReference type="PROSITE" id="PS50157">
    <property type="entry name" value="ZINC_FINGER_C2H2_2"/>
    <property type="match status" value="2"/>
</dbReference>
<feature type="region of interest" description="Disordered" evidence="7">
    <location>
        <begin position="22"/>
        <end position="41"/>
    </location>
</feature>
<dbReference type="Pfam" id="PF00096">
    <property type="entry name" value="zf-C2H2"/>
    <property type="match status" value="1"/>
</dbReference>
<feature type="region of interest" description="Disordered" evidence="7">
    <location>
        <begin position="1181"/>
        <end position="1221"/>
    </location>
</feature>
<feature type="compositionally biased region" description="Polar residues" evidence="7">
    <location>
        <begin position="1738"/>
        <end position="1753"/>
    </location>
</feature>
<accession>A0A8H6FNA3</accession>
<feature type="compositionally biased region" description="Polar residues" evidence="7">
    <location>
        <begin position="964"/>
        <end position="975"/>
    </location>
</feature>
<keyword evidence="6" id="KW-0479">Metal-binding</keyword>
<feature type="region of interest" description="Disordered" evidence="7">
    <location>
        <begin position="689"/>
        <end position="734"/>
    </location>
</feature>
<feature type="region of interest" description="Disordered" evidence="7">
    <location>
        <begin position="1264"/>
        <end position="1283"/>
    </location>
</feature>
<feature type="region of interest" description="Disordered" evidence="7">
    <location>
        <begin position="1940"/>
        <end position="1967"/>
    </location>
</feature>
<dbReference type="OrthoDB" id="3538943at2759"/>
<feature type="compositionally biased region" description="Basic and acidic residues" evidence="7">
    <location>
        <begin position="944"/>
        <end position="959"/>
    </location>
</feature>
<feature type="compositionally biased region" description="Polar residues" evidence="7">
    <location>
        <begin position="695"/>
        <end position="705"/>
    </location>
</feature>
<dbReference type="EMBL" id="JACCJC010000055">
    <property type="protein sequence ID" value="KAF6231669.1"/>
    <property type="molecule type" value="Genomic_DNA"/>
</dbReference>
<dbReference type="SMART" id="SM00355">
    <property type="entry name" value="ZnF_C2H2"/>
    <property type="match status" value="2"/>
</dbReference>
<feature type="region of interest" description="Disordered" evidence="7">
    <location>
        <begin position="1072"/>
        <end position="1137"/>
    </location>
</feature>